<keyword evidence="4" id="KW-1185">Reference proteome</keyword>
<dbReference type="SUPFAM" id="SSF50104">
    <property type="entry name" value="Translation proteins SH3-like domain"/>
    <property type="match status" value="1"/>
</dbReference>
<dbReference type="PROSITE" id="PS01107">
    <property type="entry name" value="RIBOSOMAL_L27E"/>
    <property type="match status" value="1"/>
</dbReference>
<gene>
    <name evidence="3" type="ORF">RHSIM_Rhsim05G0190100</name>
</gene>
<dbReference type="GO" id="GO:0006412">
    <property type="term" value="P:translation"/>
    <property type="evidence" value="ECO:0007669"/>
    <property type="project" value="InterPro"/>
</dbReference>
<dbReference type="Proteomes" id="UP000626092">
    <property type="component" value="Unassembled WGS sequence"/>
</dbReference>
<protein>
    <recommendedName>
        <fullName evidence="2">60S ribosomal protein L27</fullName>
    </recommendedName>
</protein>
<reference evidence="3" key="1">
    <citation type="submission" date="2019-11" db="EMBL/GenBank/DDBJ databases">
        <authorList>
            <person name="Liu Y."/>
            <person name="Hou J."/>
            <person name="Li T.-Q."/>
            <person name="Guan C.-H."/>
            <person name="Wu X."/>
            <person name="Wu H.-Z."/>
            <person name="Ling F."/>
            <person name="Zhang R."/>
            <person name="Shi X.-G."/>
            <person name="Ren J.-P."/>
            <person name="Chen E.-F."/>
            <person name="Sun J.-M."/>
        </authorList>
    </citation>
    <scope>NUCLEOTIDE SEQUENCE</scope>
    <source>
        <strain evidence="3">Adult_tree_wgs_1</strain>
        <tissue evidence="3">Leaves</tissue>
    </source>
</reference>
<name>A0A834GV15_RHOSS</name>
<dbReference type="GO" id="GO:0005840">
    <property type="term" value="C:ribosome"/>
    <property type="evidence" value="ECO:0007669"/>
    <property type="project" value="UniProtKB-KW"/>
</dbReference>
<dbReference type="PANTHER" id="PTHR10497">
    <property type="entry name" value="60S RIBOSOMAL PROTEIN L27"/>
    <property type="match status" value="1"/>
</dbReference>
<evidence type="ECO:0000313" key="4">
    <source>
        <dbReference type="Proteomes" id="UP000626092"/>
    </source>
</evidence>
<dbReference type="InterPro" id="IPR038655">
    <property type="entry name" value="Ribosomal_eL27_sf"/>
</dbReference>
<sequence length="190" mass="21613">MHIHLESIPVRDATQMVHLRIAIAVNDHALSHWGGNEDLQLVEFLLPMVSTPTYADDPRDQRPCLKITPLGAGDSSAQPLARKESSKGVADLERNNVFAYQGCAVAMVLRKDSEKKTVEKSRVKAFVKLVNYNHIMPTRYTLDVDLKDVDSVDSLQSRDKKVTAAKEIKARFEERFKTGKNRWFFSKLRF</sequence>
<proteinExistence type="inferred from homology"/>
<dbReference type="GO" id="GO:0003735">
    <property type="term" value="F:structural constituent of ribosome"/>
    <property type="evidence" value="ECO:0007669"/>
    <property type="project" value="InterPro"/>
</dbReference>
<dbReference type="InterPro" id="IPR001141">
    <property type="entry name" value="Ribosomal_eL27"/>
</dbReference>
<dbReference type="GO" id="GO:1990904">
    <property type="term" value="C:ribonucleoprotein complex"/>
    <property type="evidence" value="ECO:0007669"/>
    <property type="project" value="UniProtKB-KW"/>
</dbReference>
<keyword evidence="2" id="KW-0687">Ribonucleoprotein</keyword>
<dbReference type="InterPro" id="IPR008991">
    <property type="entry name" value="Translation_prot_SH3-like_sf"/>
</dbReference>
<comment type="caution">
    <text evidence="3">The sequence shown here is derived from an EMBL/GenBank/DDBJ whole genome shotgun (WGS) entry which is preliminary data.</text>
</comment>
<evidence type="ECO:0000256" key="1">
    <source>
        <dbReference type="ARBA" id="ARBA00009124"/>
    </source>
</evidence>
<accession>A0A834GV15</accession>
<dbReference type="Gene3D" id="2.30.30.770">
    <property type="match status" value="1"/>
</dbReference>
<evidence type="ECO:0000313" key="3">
    <source>
        <dbReference type="EMBL" id="KAF7142310.1"/>
    </source>
</evidence>
<keyword evidence="2" id="KW-0689">Ribosomal protein</keyword>
<comment type="similarity">
    <text evidence="1 2">Belongs to the eukaryotic ribosomal protein eL27 family.</text>
</comment>
<dbReference type="OrthoDB" id="1648387at2759"/>
<dbReference type="EMBL" id="WJXA01000005">
    <property type="protein sequence ID" value="KAF7142310.1"/>
    <property type="molecule type" value="Genomic_DNA"/>
</dbReference>
<organism evidence="3 4">
    <name type="scientific">Rhododendron simsii</name>
    <name type="common">Sims's rhododendron</name>
    <dbReference type="NCBI Taxonomy" id="118357"/>
    <lineage>
        <taxon>Eukaryota</taxon>
        <taxon>Viridiplantae</taxon>
        <taxon>Streptophyta</taxon>
        <taxon>Embryophyta</taxon>
        <taxon>Tracheophyta</taxon>
        <taxon>Spermatophyta</taxon>
        <taxon>Magnoliopsida</taxon>
        <taxon>eudicotyledons</taxon>
        <taxon>Gunneridae</taxon>
        <taxon>Pentapetalae</taxon>
        <taxon>asterids</taxon>
        <taxon>Ericales</taxon>
        <taxon>Ericaceae</taxon>
        <taxon>Ericoideae</taxon>
        <taxon>Rhodoreae</taxon>
        <taxon>Rhododendron</taxon>
    </lineage>
</organism>
<dbReference type="Pfam" id="PF01777">
    <property type="entry name" value="Ribosomal_L27e"/>
    <property type="match status" value="1"/>
</dbReference>
<evidence type="ECO:0000256" key="2">
    <source>
        <dbReference type="RuleBase" id="RU000575"/>
    </source>
</evidence>
<dbReference type="InterPro" id="IPR018262">
    <property type="entry name" value="Ribosomal_eL27_CS"/>
</dbReference>
<dbReference type="AlphaFoldDB" id="A0A834GV15"/>